<keyword evidence="12" id="KW-0902">Two-component regulatory system</keyword>
<evidence type="ECO:0000256" key="14">
    <source>
        <dbReference type="SAM" id="Phobius"/>
    </source>
</evidence>
<sequence>MAPVIQQMQPDEINHSLNRQMKKTGMKLMIVSKEGDVLYHSGNVSETKVDLYQIQMKMARQEEAVRHDSGSREIVALYPFSLKNKDVYFIAGKKDRPVTGAYQRVNSVLTSLTAVLIFIMVYFLLTNKKLKQIKMVVQGMNEIAAGNFSCRLQETGRDEIASMAVHVNRMAEQLEKNREQEQKAERERTGLITGISHDLRTPLTSVIGYLRFVQDHSDMKKEELVSSVKIALSKAEKMKQMIDDLFDYARLTHDQIQIQKETISLNTLLEQLLEESFMLREQNDLEIKKMLCNGELRVKGDPLLMVRLFDNLIQNAVRYAKRPGFLEIMTHQQEKKAVIEIGNPAEPVDPDTFQQLFGMFVTGDPSRSKGGSGLGLAIVKRIVEMHQGTIQACQREGMIRFHIRLPAE</sequence>
<keyword evidence="13 14" id="KW-0472">Membrane</keyword>
<dbReference type="InterPro" id="IPR036890">
    <property type="entry name" value="HATPase_C_sf"/>
</dbReference>
<keyword evidence="9 17" id="KW-0418">Kinase</keyword>
<dbReference type="SUPFAM" id="SSF55874">
    <property type="entry name" value="ATPase domain of HSP90 chaperone/DNA topoisomerase II/histidine kinase"/>
    <property type="match status" value="1"/>
</dbReference>
<evidence type="ECO:0000256" key="8">
    <source>
        <dbReference type="ARBA" id="ARBA00022741"/>
    </source>
</evidence>
<evidence type="ECO:0000259" key="15">
    <source>
        <dbReference type="PROSITE" id="PS50109"/>
    </source>
</evidence>
<dbReference type="PROSITE" id="PS50885">
    <property type="entry name" value="HAMP"/>
    <property type="match status" value="1"/>
</dbReference>
<dbReference type="SMART" id="SM00387">
    <property type="entry name" value="HATPase_c"/>
    <property type="match status" value="1"/>
</dbReference>
<dbReference type="CDD" id="cd06225">
    <property type="entry name" value="HAMP"/>
    <property type="match status" value="1"/>
</dbReference>
<feature type="domain" description="Histidine kinase" evidence="15">
    <location>
        <begin position="194"/>
        <end position="408"/>
    </location>
</feature>
<dbReference type="EC" id="2.7.13.3" evidence="3"/>
<evidence type="ECO:0000313" key="18">
    <source>
        <dbReference type="Proteomes" id="UP000641910"/>
    </source>
</evidence>
<dbReference type="InterPro" id="IPR036097">
    <property type="entry name" value="HisK_dim/P_sf"/>
</dbReference>
<dbReference type="SMART" id="SM00388">
    <property type="entry name" value="HisKA"/>
    <property type="match status" value="1"/>
</dbReference>
<evidence type="ECO:0000256" key="10">
    <source>
        <dbReference type="ARBA" id="ARBA00022840"/>
    </source>
</evidence>
<evidence type="ECO:0000256" key="7">
    <source>
        <dbReference type="ARBA" id="ARBA00022692"/>
    </source>
</evidence>
<evidence type="ECO:0000256" key="12">
    <source>
        <dbReference type="ARBA" id="ARBA00023012"/>
    </source>
</evidence>
<feature type="transmembrane region" description="Helical" evidence="14">
    <location>
        <begin position="105"/>
        <end position="125"/>
    </location>
</feature>
<evidence type="ECO:0000256" key="1">
    <source>
        <dbReference type="ARBA" id="ARBA00000085"/>
    </source>
</evidence>
<evidence type="ECO:0000256" key="13">
    <source>
        <dbReference type="ARBA" id="ARBA00023136"/>
    </source>
</evidence>
<dbReference type="GO" id="GO:0016301">
    <property type="term" value="F:kinase activity"/>
    <property type="evidence" value="ECO:0007669"/>
    <property type="project" value="UniProtKB-KW"/>
</dbReference>
<dbReference type="Pfam" id="PF00512">
    <property type="entry name" value="HisKA"/>
    <property type="match status" value="1"/>
</dbReference>
<gene>
    <name evidence="17" type="ORF">I8U22_12335</name>
</gene>
<reference evidence="17 18" key="1">
    <citation type="submission" date="2020-12" db="EMBL/GenBank/DDBJ databases">
        <title>WGS of Thermoactinomyces spp.</title>
        <authorList>
            <person name="Cheng K."/>
        </authorList>
    </citation>
    <scope>NUCLEOTIDE SEQUENCE [LARGE SCALE GENOMIC DNA]</scope>
    <source>
        <strain evidence="18">CICC 10650\ACCC 41061</strain>
    </source>
</reference>
<proteinExistence type="predicted"/>
<evidence type="ECO:0000313" key="17">
    <source>
        <dbReference type="EMBL" id="MBH8589595.1"/>
    </source>
</evidence>
<evidence type="ECO:0000256" key="5">
    <source>
        <dbReference type="ARBA" id="ARBA00022553"/>
    </source>
</evidence>
<evidence type="ECO:0000256" key="2">
    <source>
        <dbReference type="ARBA" id="ARBA00004651"/>
    </source>
</evidence>
<feature type="domain" description="HAMP" evidence="16">
    <location>
        <begin position="127"/>
        <end position="179"/>
    </location>
</feature>
<keyword evidence="7 14" id="KW-0812">Transmembrane</keyword>
<organism evidence="17 18">
    <name type="scientific">Thermoactinomyces vulgaris</name>
    <dbReference type="NCBI Taxonomy" id="2026"/>
    <lineage>
        <taxon>Bacteria</taxon>
        <taxon>Bacillati</taxon>
        <taxon>Bacillota</taxon>
        <taxon>Bacilli</taxon>
        <taxon>Bacillales</taxon>
        <taxon>Thermoactinomycetaceae</taxon>
        <taxon>Thermoactinomyces</taxon>
    </lineage>
</organism>
<keyword evidence="8" id="KW-0547">Nucleotide-binding</keyword>
<dbReference type="SMART" id="SM00304">
    <property type="entry name" value="HAMP"/>
    <property type="match status" value="1"/>
</dbReference>
<comment type="subcellular location">
    <subcellularLocation>
        <location evidence="2">Cell membrane</location>
        <topology evidence="2">Multi-pass membrane protein</topology>
    </subcellularLocation>
</comment>
<dbReference type="CDD" id="cd00082">
    <property type="entry name" value="HisKA"/>
    <property type="match status" value="1"/>
</dbReference>
<evidence type="ECO:0000256" key="3">
    <source>
        <dbReference type="ARBA" id="ARBA00012438"/>
    </source>
</evidence>
<evidence type="ECO:0000256" key="4">
    <source>
        <dbReference type="ARBA" id="ARBA00022475"/>
    </source>
</evidence>
<dbReference type="InterPro" id="IPR003594">
    <property type="entry name" value="HATPase_dom"/>
</dbReference>
<dbReference type="SUPFAM" id="SSF158472">
    <property type="entry name" value="HAMP domain-like"/>
    <property type="match status" value="1"/>
</dbReference>
<evidence type="ECO:0000259" key="16">
    <source>
        <dbReference type="PROSITE" id="PS50885"/>
    </source>
</evidence>
<keyword evidence="18" id="KW-1185">Reference proteome</keyword>
<keyword evidence="11 14" id="KW-1133">Transmembrane helix</keyword>
<dbReference type="PANTHER" id="PTHR45528:SF8">
    <property type="entry name" value="HISTIDINE KINASE"/>
    <property type="match status" value="1"/>
</dbReference>
<name>A0ABS0QJY6_THEVU</name>
<accession>A0ABS0QJY6</accession>
<evidence type="ECO:0000256" key="11">
    <source>
        <dbReference type="ARBA" id="ARBA00022989"/>
    </source>
</evidence>
<dbReference type="Proteomes" id="UP000641910">
    <property type="component" value="Unassembled WGS sequence"/>
</dbReference>
<keyword evidence="4" id="KW-1003">Cell membrane</keyword>
<dbReference type="Gene3D" id="3.30.565.10">
    <property type="entry name" value="Histidine kinase-like ATPase, C-terminal domain"/>
    <property type="match status" value="1"/>
</dbReference>
<evidence type="ECO:0000256" key="9">
    <source>
        <dbReference type="ARBA" id="ARBA00022777"/>
    </source>
</evidence>
<evidence type="ECO:0000256" key="6">
    <source>
        <dbReference type="ARBA" id="ARBA00022679"/>
    </source>
</evidence>
<dbReference type="Gene3D" id="6.10.340.10">
    <property type="match status" value="1"/>
</dbReference>
<comment type="caution">
    <text evidence="17">The sequence shown here is derived from an EMBL/GenBank/DDBJ whole genome shotgun (WGS) entry which is preliminary data.</text>
</comment>
<dbReference type="Gene3D" id="1.10.287.130">
    <property type="match status" value="1"/>
</dbReference>
<dbReference type="InterPro" id="IPR003660">
    <property type="entry name" value="HAMP_dom"/>
</dbReference>
<protein>
    <recommendedName>
        <fullName evidence="3">histidine kinase</fullName>
        <ecNumber evidence="3">2.7.13.3</ecNumber>
    </recommendedName>
</protein>
<keyword evidence="10" id="KW-0067">ATP-binding</keyword>
<dbReference type="PANTHER" id="PTHR45528">
    <property type="entry name" value="SENSOR HISTIDINE KINASE CPXA"/>
    <property type="match status" value="1"/>
</dbReference>
<dbReference type="SUPFAM" id="SSF47384">
    <property type="entry name" value="Homodimeric domain of signal transducing histidine kinase"/>
    <property type="match status" value="1"/>
</dbReference>
<keyword evidence="6" id="KW-0808">Transferase</keyword>
<dbReference type="Pfam" id="PF02518">
    <property type="entry name" value="HATPase_c"/>
    <property type="match status" value="1"/>
</dbReference>
<dbReference type="InterPro" id="IPR003661">
    <property type="entry name" value="HisK_dim/P_dom"/>
</dbReference>
<dbReference type="Pfam" id="PF00672">
    <property type="entry name" value="HAMP"/>
    <property type="match status" value="1"/>
</dbReference>
<dbReference type="PROSITE" id="PS50109">
    <property type="entry name" value="HIS_KIN"/>
    <property type="match status" value="1"/>
</dbReference>
<dbReference type="InterPro" id="IPR005467">
    <property type="entry name" value="His_kinase_dom"/>
</dbReference>
<dbReference type="RefSeq" id="WP_170151268.1">
    <property type="nucleotide sequence ID" value="NZ_JACEIS010000013.1"/>
</dbReference>
<dbReference type="EMBL" id="JAECVU010000009">
    <property type="protein sequence ID" value="MBH8589595.1"/>
    <property type="molecule type" value="Genomic_DNA"/>
</dbReference>
<dbReference type="InterPro" id="IPR050398">
    <property type="entry name" value="HssS/ArlS-like"/>
</dbReference>
<keyword evidence="5" id="KW-0597">Phosphoprotein</keyword>
<comment type="catalytic activity">
    <reaction evidence="1">
        <text>ATP + protein L-histidine = ADP + protein N-phospho-L-histidine.</text>
        <dbReference type="EC" id="2.7.13.3"/>
    </reaction>
</comment>